<comment type="caution">
    <text evidence="2">The sequence shown here is derived from an EMBL/GenBank/DDBJ whole genome shotgun (WGS) entry which is preliminary data.</text>
</comment>
<dbReference type="EMBL" id="JAKZBV010000001">
    <property type="protein sequence ID" value="MCH6471336.1"/>
    <property type="molecule type" value="Genomic_DNA"/>
</dbReference>
<feature type="domain" description="Rv2525c-like glycoside hydrolase-like" evidence="1">
    <location>
        <begin position="305"/>
        <end position="488"/>
    </location>
</feature>
<dbReference type="SUPFAM" id="SSF47090">
    <property type="entry name" value="PGBD-like"/>
    <property type="match status" value="1"/>
</dbReference>
<keyword evidence="3" id="KW-1185">Reference proteome</keyword>
<dbReference type="RefSeq" id="WP_241055060.1">
    <property type="nucleotide sequence ID" value="NZ_JAKZBV010000001.1"/>
</dbReference>
<evidence type="ECO:0000259" key="1">
    <source>
        <dbReference type="Pfam" id="PF08924"/>
    </source>
</evidence>
<dbReference type="InterPro" id="IPR017853">
    <property type="entry name" value="GH"/>
</dbReference>
<dbReference type="CDD" id="cd06418">
    <property type="entry name" value="GH25_BacA-like"/>
    <property type="match status" value="1"/>
</dbReference>
<dbReference type="SUPFAM" id="SSF51445">
    <property type="entry name" value="(Trans)glycosidases"/>
    <property type="match status" value="1"/>
</dbReference>
<accession>A0ABS9U3Q6</accession>
<organism evidence="2 3">
    <name type="scientific">Sinomonas terrae</name>
    <dbReference type="NCBI Taxonomy" id="2908838"/>
    <lineage>
        <taxon>Bacteria</taxon>
        <taxon>Bacillati</taxon>
        <taxon>Actinomycetota</taxon>
        <taxon>Actinomycetes</taxon>
        <taxon>Micrococcales</taxon>
        <taxon>Micrococcaceae</taxon>
        <taxon>Sinomonas</taxon>
    </lineage>
</organism>
<dbReference type="InterPro" id="IPR036366">
    <property type="entry name" value="PGBDSf"/>
</dbReference>
<gene>
    <name evidence="2" type="ORF">L0M17_15355</name>
</gene>
<name>A0ABS9U3Q6_9MICC</name>
<dbReference type="InterPro" id="IPR015020">
    <property type="entry name" value="Rv2525c-like_Glyco_Hydro-like"/>
</dbReference>
<evidence type="ECO:0000313" key="3">
    <source>
        <dbReference type="Proteomes" id="UP001202922"/>
    </source>
</evidence>
<protein>
    <submittedName>
        <fullName evidence="2">DUF1906 domain-containing protein</fullName>
    </submittedName>
</protein>
<reference evidence="2 3" key="1">
    <citation type="submission" date="2022-03" db="EMBL/GenBank/DDBJ databases">
        <title>Sinomonas sp. isolated from a soil.</title>
        <authorList>
            <person name="Han J."/>
            <person name="Kim D.-U."/>
        </authorList>
    </citation>
    <scope>NUCLEOTIDE SEQUENCE [LARGE SCALE GENOMIC DNA]</scope>
    <source>
        <strain evidence="2 3">5-5</strain>
    </source>
</reference>
<sequence>MADKMVLRAQQWINTYAVSGIPNVEEDGRTSWAVMYALTRILQYELKITNLSDNFGPITLSQLGSQYPLIDDTCRNAAIVRVAQAALYCKGYDGGEINGVFDSRTARGASTLKQNMGLSGVWPGGSLTPKAMKALLTMDAYVRIGSGTEAVRSVQQWLNSRYIHRRNFFPVPCDGNFSRDVQRALMLAIQFELGMDDNVANGVFGPGTKAGLKSQVLAIGATGVWVQLFSAAMLFNQRPEVIFTDGFNTNLRDHVIGFQSFAALAPTGRADFQTWASLLVSTGDDSRAGRAFDCITTVTADRAKALFAHGYRIAGRYLCNGTSGTFNKMIEPGELTTITAAGMACFPIFQTWGGSPSYFSAEQGYADGLSAVTWARHHGFKAGTRIYFAVDFDALDHQVTNNILPHFEGISQALHTYGPEYKVGVYGPRNVCARVGAAGHSSASFVSGMSIGFSGNLGYPLPSDWAFDQIKTITIGTESSQIEIDNNITSGRDTGQQNFDPPQRDPKLYDVTFDMYFKNAMLRDLKIYMETVIQLGEYSFEFSLSTTDSYEIVLKHDRLVTELSKTLRIRKALIQAPLFWELRKRTKVDDATDLGVESYYRGQGGIDDCSTGLAQIYARTAIRATNYCTQNGIIAGTTLDPSNTAHVWMIWQILHNQDDKNVETVPLVLLHAAGMQGLGRPGLEASDDVTRQTLQRYNGTGDAAVKYGYELLGVYRVFEKYHRMLRER</sequence>
<evidence type="ECO:0000313" key="2">
    <source>
        <dbReference type="EMBL" id="MCH6471336.1"/>
    </source>
</evidence>
<dbReference type="InterPro" id="IPR036365">
    <property type="entry name" value="PGBD-like_sf"/>
</dbReference>
<dbReference type="Gene3D" id="3.20.20.80">
    <property type="entry name" value="Glycosidases"/>
    <property type="match status" value="1"/>
</dbReference>
<dbReference type="Proteomes" id="UP001202922">
    <property type="component" value="Unassembled WGS sequence"/>
</dbReference>
<proteinExistence type="predicted"/>
<dbReference type="Pfam" id="PF08924">
    <property type="entry name" value="Rv2525c_GlyHyd-like"/>
    <property type="match status" value="1"/>
</dbReference>
<dbReference type="Gene3D" id="1.10.101.10">
    <property type="entry name" value="PGBD-like superfamily/PGBD"/>
    <property type="match status" value="1"/>
</dbReference>